<dbReference type="EMBL" id="DNZF01000248">
    <property type="protein sequence ID" value="HBK54537.1"/>
    <property type="molecule type" value="Genomic_DNA"/>
</dbReference>
<dbReference type="AlphaFoldDB" id="A0A354Z263"/>
<reference evidence="1 2" key="1">
    <citation type="journal article" date="2018" name="Nat. Biotechnol.">
        <title>A standardized bacterial taxonomy based on genome phylogeny substantially revises the tree of life.</title>
        <authorList>
            <person name="Parks D.H."/>
            <person name="Chuvochina M."/>
            <person name="Waite D.W."/>
            <person name="Rinke C."/>
            <person name="Skarshewski A."/>
            <person name="Chaumeil P.A."/>
            <person name="Hugenholtz P."/>
        </authorList>
    </citation>
    <scope>NUCLEOTIDE SEQUENCE [LARGE SCALE GENOMIC DNA]</scope>
    <source>
        <strain evidence="1">UBA10948</strain>
    </source>
</reference>
<dbReference type="STRING" id="378794.GCA_001570625_01120"/>
<dbReference type="Proteomes" id="UP000263273">
    <property type="component" value="Unassembled WGS sequence"/>
</dbReference>
<organism evidence="1 2">
    <name type="scientific">Syntrophomonas wolfei</name>
    <dbReference type="NCBI Taxonomy" id="863"/>
    <lineage>
        <taxon>Bacteria</taxon>
        <taxon>Bacillati</taxon>
        <taxon>Bacillota</taxon>
        <taxon>Clostridia</taxon>
        <taxon>Eubacteriales</taxon>
        <taxon>Syntrophomonadaceae</taxon>
        <taxon>Syntrophomonas</taxon>
    </lineage>
</organism>
<gene>
    <name evidence="1" type="ORF">DDZ44_11435</name>
</gene>
<proteinExistence type="predicted"/>
<sequence length="96" mass="10825">MMDSPNNNSHEKGLGPLQRLSDKQVKSWITISKVYPPDDIVIESMLKFYGIPVRISRREIPQFPFTTGPLAEVIIAVPEEMVDEARDLLESENAGK</sequence>
<dbReference type="RefSeq" id="WP_061213633.1">
    <property type="nucleotide sequence ID" value="NZ_DCDX01000079.1"/>
</dbReference>
<comment type="caution">
    <text evidence="1">The sequence shown here is derived from an EMBL/GenBank/DDBJ whole genome shotgun (WGS) entry which is preliminary data.</text>
</comment>
<name>A0A354Z263_9FIRM</name>
<evidence type="ECO:0000313" key="1">
    <source>
        <dbReference type="EMBL" id="HBK54537.1"/>
    </source>
</evidence>
<accession>A0A354Z263</accession>
<protein>
    <recommendedName>
        <fullName evidence="3">DUF2007 domain-containing protein</fullName>
    </recommendedName>
</protein>
<evidence type="ECO:0000313" key="2">
    <source>
        <dbReference type="Proteomes" id="UP000263273"/>
    </source>
</evidence>
<evidence type="ECO:0008006" key="3">
    <source>
        <dbReference type="Google" id="ProtNLM"/>
    </source>
</evidence>